<dbReference type="AlphaFoldDB" id="A0A9P5ZM59"/>
<sequence>MPAFAVPCSAFSLMPVSLFTGNPGPTYEPTHNHLDMTVWVLCRHRVSRLLKGQQFVLGGGSGRRAARKKGVGEAKMRGGECTTAGIDVGASKYEVLECWMPPGQLHLGRHIQLDDTTRGVRKEVPNTKERCIGYSKQVARKIVVYMCLPYSIGRPRSSLANSSFSFMFAVVRIYIMEVLHEMVVAFGSPRCTRGWSEAEMPRARDHMPLIIATPAVRTRDTDDITSGLLTLTLRKTKAITTKDTTAATKPSGTGSGTVDEEWVLQHGYKHRRVPEEGTHGHKRRRDPTTTDLGIKHEQGADHHGHVHERTMLTTYTKVILVATEQATTMTQTITLAPRRGECVSQVECNHNISARREDELEGRRKTVKMKDGEDNNKGNEGG</sequence>
<protein>
    <submittedName>
        <fullName evidence="2">Uncharacterized protein</fullName>
    </submittedName>
</protein>
<evidence type="ECO:0000256" key="1">
    <source>
        <dbReference type="SAM" id="MobiDB-lite"/>
    </source>
</evidence>
<name>A0A9P5ZM59_PLEER</name>
<dbReference type="EMBL" id="MU154682">
    <property type="protein sequence ID" value="KAF9489135.1"/>
    <property type="molecule type" value="Genomic_DNA"/>
</dbReference>
<feature type="region of interest" description="Disordered" evidence="1">
    <location>
        <begin position="272"/>
        <end position="306"/>
    </location>
</feature>
<reference evidence="2" key="1">
    <citation type="submission" date="2020-11" db="EMBL/GenBank/DDBJ databases">
        <authorList>
            <consortium name="DOE Joint Genome Institute"/>
            <person name="Ahrendt S."/>
            <person name="Riley R."/>
            <person name="Andreopoulos W."/>
            <person name="Labutti K."/>
            <person name="Pangilinan J."/>
            <person name="Ruiz-Duenas F.J."/>
            <person name="Barrasa J.M."/>
            <person name="Sanchez-Garcia M."/>
            <person name="Camarero S."/>
            <person name="Miyauchi S."/>
            <person name="Serrano A."/>
            <person name="Linde D."/>
            <person name="Babiker R."/>
            <person name="Drula E."/>
            <person name="Ayuso-Fernandez I."/>
            <person name="Pacheco R."/>
            <person name="Padilla G."/>
            <person name="Ferreira P."/>
            <person name="Barriuso J."/>
            <person name="Kellner H."/>
            <person name="Castanera R."/>
            <person name="Alfaro M."/>
            <person name="Ramirez L."/>
            <person name="Pisabarro A.G."/>
            <person name="Kuo A."/>
            <person name="Tritt A."/>
            <person name="Lipzen A."/>
            <person name="He G."/>
            <person name="Yan M."/>
            <person name="Ng V."/>
            <person name="Cullen D."/>
            <person name="Martin F."/>
            <person name="Rosso M.-N."/>
            <person name="Henrissat B."/>
            <person name="Hibbett D."/>
            <person name="Martinez A.T."/>
            <person name="Grigoriev I.V."/>
        </authorList>
    </citation>
    <scope>NUCLEOTIDE SEQUENCE</scope>
    <source>
        <strain evidence="2">ATCC 90797</strain>
    </source>
</reference>
<keyword evidence="3" id="KW-1185">Reference proteome</keyword>
<proteinExistence type="predicted"/>
<feature type="region of interest" description="Disordered" evidence="1">
    <location>
        <begin position="357"/>
        <end position="382"/>
    </location>
</feature>
<gene>
    <name evidence="2" type="ORF">BDN71DRAFT_1435621</name>
</gene>
<evidence type="ECO:0000313" key="3">
    <source>
        <dbReference type="Proteomes" id="UP000807025"/>
    </source>
</evidence>
<organism evidence="2 3">
    <name type="scientific">Pleurotus eryngii</name>
    <name type="common">Boletus of the steppes</name>
    <dbReference type="NCBI Taxonomy" id="5323"/>
    <lineage>
        <taxon>Eukaryota</taxon>
        <taxon>Fungi</taxon>
        <taxon>Dikarya</taxon>
        <taxon>Basidiomycota</taxon>
        <taxon>Agaricomycotina</taxon>
        <taxon>Agaricomycetes</taxon>
        <taxon>Agaricomycetidae</taxon>
        <taxon>Agaricales</taxon>
        <taxon>Pleurotineae</taxon>
        <taxon>Pleurotaceae</taxon>
        <taxon>Pleurotus</taxon>
    </lineage>
</organism>
<feature type="compositionally biased region" description="Basic and acidic residues" evidence="1">
    <location>
        <begin position="293"/>
        <end position="306"/>
    </location>
</feature>
<accession>A0A9P5ZM59</accession>
<comment type="caution">
    <text evidence="2">The sequence shown here is derived from an EMBL/GenBank/DDBJ whole genome shotgun (WGS) entry which is preliminary data.</text>
</comment>
<dbReference type="Proteomes" id="UP000807025">
    <property type="component" value="Unassembled WGS sequence"/>
</dbReference>
<evidence type="ECO:0000313" key="2">
    <source>
        <dbReference type="EMBL" id="KAF9489135.1"/>
    </source>
</evidence>